<dbReference type="InterPro" id="IPR018247">
    <property type="entry name" value="EF_Hand_1_Ca_BS"/>
</dbReference>
<comment type="caution">
    <text evidence="5">The sequence shown here is derived from an EMBL/GenBank/DDBJ whole genome shotgun (WGS) entry which is preliminary data.</text>
</comment>
<name>A0A196SD32_BLAHN</name>
<gene>
    <name evidence="5" type="ORF">AV274_3377</name>
</gene>
<feature type="domain" description="EF-hand" evidence="4">
    <location>
        <begin position="118"/>
        <end position="148"/>
    </location>
</feature>
<evidence type="ECO:0000313" key="6">
    <source>
        <dbReference type="Proteomes" id="UP000078348"/>
    </source>
</evidence>
<evidence type="ECO:0000256" key="3">
    <source>
        <dbReference type="ARBA" id="ARBA00022837"/>
    </source>
</evidence>
<dbReference type="OrthoDB" id="26525at2759"/>
<dbReference type="CDD" id="cd00051">
    <property type="entry name" value="EFh"/>
    <property type="match status" value="2"/>
</dbReference>
<keyword evidence="2" id="KW-0677">Repeat</keyword>
<dbReference type="Proteomes" id="UP000078348">
    <property type="component" value="Unassembled WGS sequence"/>
</dbReference>
<dbReference type="STRING" id="478820.A0A196SD32"/>
<feature type="domain" description="EF-hand" evidence="4">
    <location>
        <begin position="9"/>
        <end position="44"/>
    </location>
</feature>
<reference evidence="5 6" key="1">
    <citation type="submission" date="2016-05" db="EMBL/GenBank/DDBJ databases">
        <title>Nuclear genome of Blastocystis sp. subtype 1 NandII.</title>
        <authorList>
            <person name="Gentekaki E."/>
            <person name="Curtis B."/>
            <person name="Stairs C."/>
            <person name="Eme L."/>
            <person name="Herman E."/>
            <person name="Klimes V."/>
            <person name="Arias M.C."/>
            <person name="Elias M."/>
            <person name="Hilliou F."/>
            <person name="Klute M."/>
            <person name="Malik S.-B."/>
            <person name="Pightling A."/>
            <person name="Rachubinski R."/>
            <person name="Salas D."/>
            <person name="Schlacht A."/>
            <person name="Suga H."/>
            <person name="Archibald J."/>
            <person name="Ball S.G."/>
            <person name="Clark G."/>
            <person name="Dacks J."/>
            <person name="Van Der Giezen M."/>
            <person name="Tsaousis A."/>
            <person name="Roger A."/>
        </authorList>
    </citation>
    <scope>NUCLEOTIDE SEQUENCE [LARGE SCALE GENOMIC DNA]</scope>
    <source>
        <strain evidence="6">ATCC 50177 / NandII</strain>
    </source>
</reference>
<dbReference type="FunFam" id="1.10.238.10:FF:000181">
    <property type="entry name" value="CALML5 isoform 1"/>
    <property type="match status" value="2"/>
</dbReference>
<dbReference type="SMART" id="SM00054">
    <property type="entry name" value="EFh"/>
    <property type="match status" value="4"/>
</dbReference>
<dbReference type="InterPro" id="IPR011992">
    <property type="entry name" value="EF-hand-dom_pair"/>
</dbReference>
<keyword evidence="6" id="KW-1185">Reference proteome</keyword>
<keyword evidence="3" id="KW-0106">Calcium</keyword>
<dbReference type="GO" id="GO:0005509">
    <property type="term" value="F:calcium ion binding"/>
    <property type="evidence" value="ECO:0007669"/>
    <property type="project" value="InterPro"/>
</dbReference>
<accession>A0A196SD32</accession>
<dbReference type="SUPFAM" id="SSF47473">
    <property type="entry name" value="EF-hand"/>
    <property type="match status" value="1"/>
</dbReference>
<dbReference type="EMBL" id="LXWW01000201">
    <property type="protein sequence ID" value="OAO14918.1"/>
    <property type="molecule type" value="Genomic_DNA"/>
</dbReference>
<dbReference type="PANTHER" id="PTHR23050">
    <property type="entry name" value="CALCIUM BINDING PROTEIN"/>
    <property type="match status" value="1"/>
</dbReference>
<proteinExistence type="predicted"/>
<feature type="domain" description="EF-hand" evidence="4">
    <location>
        <begin position="82"/>
        <end position="117"/>
    </location>
</feature>
<organism evidence="5 6">
    <name type="scientific">Blastocystis sp. subtype 1 (strain ATCC 50177 / NandII)</name>
    <dbReference type="NCBI Taxonomy" id="478820"/>
    <lineage>
        <taxon>Eukaryota</taxon>
        <taxon>Sar</taxon>
        <taxon>Stramenopiles</taxon>
        <taxon>Bigyra</taxon>
        <taxon>Opalozoa</taxon>
        <taxon>Opalinata</taxon>
        <taxon>Blastocystidae</taxon>
        <taxon>Blastocystis</taxon>
    </lineage>
</organism>
<evidence type="ECO:0000256" key="1">
    <source>
        <dbReference type="ARBA" id="ARBA00022723"/>
    </source>
</evidence>
<sequence>MSGIELTEEQKKEYTQAFEVFDKDKDGKISRQELKTIMRSLGQNPSDDDIEEMMLSVDKNQDGQISYDEFMNLISIQIKASEDVDEMEEAFAVFDVDKDGYITKSELRQVMNRLGESLTDEQLDAMIREADTDGDGKIDIKDFRSLMD</sequence>
<evidence type="ECO:0000256" key="2">
    <source>
        <dbReference type="ARBA" id="ARBA00022737"/>
    </source>
</evidence>
<protein>
    <submittedName>
        <fullName evidence="5">Calmodulin</fullName>
    </submittedName>
</protein>
<dbReference type="Pfam" id="PF13499">
    <property type="entry name" value="EF-hand_7"/>
    <property type="match status" value="2"/>
</dbReference>
<dbReference type="InterPro" id="IPR050145">
    <property type="entry name" value="Centrin_CML-like"/>
</dbReference>
<dbReference type="PROSITE" id="PS00018">
    <property type="entry name" value="EF_HAND_1"/>
    <property type="match status" value="4"/>
</dbReference>
<evidence type="ECO:0000259" key="4">
    <source>
        <dbReference type="PROSITE" id="PS50222"/>
    </source>
</evidence>
<dbReference type="InterPro" id="IPR002048">
    <property type="entry name" value="EF_hand_dom"/>
</dbReference>
<keyword evidence="1" id="KW-0479">Metal-binding</keyword>
<feature type="domain" description="EF-hand" evidence="4">
    <location>
        <begin position="45"/>
        <end position="80"/>
    </location>
</feature>
<dbReference type="PROSITE" id="PS50222">
    <property type="entry name" value="EF_HAND_2"/>
    <property type="match status" value="4"/>
</dbReference>
<dbReference type="AlphaFoldDB" id="A0A196SD32"/>
<dbReference type="Gene3D" id="1.10.238.10">
    <property type="entry name" value="EF-hand"/>
    <property type="match status" value="2"/>
</dbReference>
<evidence type="ECO:0000313" key="5">
    <source>
        <dbReference type="EMBL" id="OAO14918.1"/>
    </source>
</evidence>